<reference evidence="1" key="1">
    <citation type="journal article" date="2016" name="Ticks Tick Borne Dis.">
        <title>De novo assembly and annotation of the salivary gland transcriptome of Rhipicephalus appendiculatus male and female ticks during blood feeding.</title>
        <authorList>
            <person name="de Castro M.H."/>
            <person name="de Klerk D."/>
            <person name="Pienaar R."/>
            <person name="Latif A.A."/>
            <person name="Rees D.J."/>
            <person name="Mans B.J."/>
        </authorList>
    </citation>
    <scope>NUCLEOTIDE SEQUENCE</scope>
    <source>
        <tissue evidence="1">Salivary glands</tissue>
    </source>
</reference>
<dbReference type="AlphaFoldDB" id="A0A131YEF9"/>
<protein>
    <submittedName>
        <fullName evidence="1">Nucleolar protein 53</fullName>
    </submittedName>
</protein>
<evidence type="ECO:0000313" key="1">
    <source>
        <dbReference type="EMBL" id="JAP76291.1"/>
    </source>
</evidence>
<organism evidence="1">
    <name type="scientific">Rhipicephalus appendiculatus</name>
    <name type="common">Brown ear tick</name>
    <dbReference type="NCBI Taxonomy" id="34631"/>
    <lineage>
        <taxon>Eukaryota</taxon>
        <taxon>Metazoa</taxon>
        <taxon>Ecdysozoa</taxon>
        <taxon>Arthropoda</taxon>
        <taxon>Chelicerata</taxon>
        <taxon>Arachnida</taxon>
        <taxon>Acari</taxon>
        <taxon>Parasitiformes</taxon>
        <taxon>Ixodida</taxon>
        <taxon>Ixodoidea</taxon>
        <taxon>Ixodidae</taxon>
        <taxon>Rhipicephalinae</taxon>
        <taxon>Rhipicephalus</taxon>
        <taxon>Rhipicephalus</taxon>
    </lineage>
</organism>
<dbReference type="EMBL" id="GEDV01012266">
    <property type="protein sequence ID" value="JAP76291.1"/>
    <property type="molecule type" value="Transcribed_RNA"/>
</dbReference>
<name>A0A131YEF9_RHIAP</name>
<proteinExistence type="predicted"/>
<sequence length="195" mass="21646">MSVRRHAKIPGASWSRRRRRLSAVFVVITPEVAKPCQVEPARDDFSLLRDAAQAVHGALFETLGEALPLRFANLGRLTSVGVPYAARFHGCFYLGARLEVFEALQLAVAAQLLARCASGSRTLSRRGQLVHEEQLIVRLAGNRATDPLIEALFFQKVLDIVDVAMLFPRFLAVFTHAETLALRGRCHFDVKRNVG</sequence>
<accession>A0A131YEF9</accession>